<feature type="region of interest" description="Disordered" evidence="1">
    <location>
        <begin position="27"/>
        <end position="51"/>
    </location>
</feature>
<dbReference type="EMBL" id="JAOPGA020001810">
    <property type="protein sequence ID" value="KAL0491528.1"/>
    <property type="molecule type" value="Genomic_DNA"/>
</dbReference>
<proteinExistence type="predicted"/>
<comment type="caution">
    <text evidence="2">The sequence shown here is derived from an EMBL/GenBank/DDBJ whole genome shotgun (WGS) entry which is preliminary data.</text>
</comment>
<sequence>MADCHLHSTLVTPSLKILVTLDENDPRRANESKEIQTNPTRVPRPQSGLEEEDIKKWPRHIRPYMVPLGIFRGTSTVIPITIDSMLHFYDLLEYGKVPGEEDFDLHYTIKKCMDYHSKYGILSHSELLQTVPSTAWIISELDRVGFDFDSNEQVKLPYWDEKPAYDLSATYRGHIVFLFELKPDTVAWDPCYSYYDRLDVVRVTVGTYLALSDYVYTSKSLYNTCRMGVVMAAHHLLIVIMDHIPKVSDNTVSLGKFVVDYVSCDVRIPCGAALAASTLRRYLDYIKESLDNDGASAELKKSDRILRHSVCFFFIDDLEKCQA</sequence>
<evidence type="ECO:0000256" key="1">
    <source>
        <dbReference type="SAM" id="MobiDB-lite"/>
    </source>
</evidence>
<dbReference type="AlphaFoldDB" id="A0AAW2ZRE2"/>
<organism evidence="2 3">
    <name type="scientific">Acrasis kona</name>
    <dbReference type="NCBI Taxonomy" id="1008807"/>
    <lineage>
        <taxon>Eukaryota</taxon>
        <taxon>Discoba</taxon>
        <taxon>Heterolobosea</taxon>
        <taxon>Tetramitia</taxon>
        <taxon>Eutetramitia</taxon>
        <taxon>Acrasidae</taxon>
        <taxon>Acrasis</taxon>
    </lineage>
</organism>
<reference evidence="2 3" key="1">
    <citation type="submission" date="2024-03" db="EMBL/GenBank/DDBJ databases">
        <title>The Acrasis kona genome and developmental transcriptomes reveal deep origins of eukaryotic multicellular pathways.</title>
        <authorList>
            <person name="Sheikh S."/>
            <person name="Fu C.-J."/>
            <person name="Brown M.W."/>
            <person name="Baldauf S.L."/>
        </authorList>
    </citation>
    <scope>NUCLEOTIDE SEQUENCE [LARGE SCALE GENOMIC DNA]</scope>
    <source>
        <strain evidence="2 3">ATCC MYA-3509</strain>
    </source>
</reference>
<name>A0AAW2ZRE2_9EUKA</name>
<dbReference type="Proteomes" id="UP001431209">
    <property type="component" value="Unassembled WGS sequence"/>
</dbReference>
<gene>
    <name evidence="2" type="ORF">AKO1_004022</name>
</gene>
<protein>
    <submittedName>
        <fullName evidence="2">NuoD2</fullName>
    </submittedName>
</protein>
<accession>A0AAW2ZRE2</accession>
<keyword evidence="3" id="KW-1185">Reference proteome</keyword>
<evidence type="ECO:0000313" key="2">
    <source>
        <dbReference type="EMBL" id="KAL0491528.1"/>
    </source>
</evidence>
<evidence type="ECO:0000313" key="3">
    <source>
        <dbReference type="Proteomes" id="UP001431209"/>
    </source>
</evidence>